<comment type="caution">
    <text evidence="2">The sequence shown here is derived from an EMBL/GenBank/DDBJ whole genome shotgun (WGS) entry which is preliminary data.</text>
</comment>
<dbReference type="AlphaFoldDB" id="A0A7C5AM37"/>
<keyword evidence="1" id="KW-0812">Transmembrane</keyword>
<protein>
    <submittedName>
        <fullName evidence="2">Uncharacterized protein</fullName>
    </submittedName>
</protein>
<gene>
    <name evidence="2" type="ORF">ENW48_07630</name>
</gene>
<organism evidence="2">
    <name type="scientific">Desulfobacca acetoxidans</name>
    <dbReference type="NCBI Taxonomy" id="60893"/>
    <lineage>
        <taxon>Bacteria</taxon>
        <taxon>Pseudomonadati</taxon>
        <taxon>Thermodesulfobacteriota</taxon>
        <taxon>Desulfobaccia</taxon>
        <taxon>Desulfobaccales</taxon>
        <taxon>Desulfobaccaceae</taxon>
        <taxon>Desulfobacca</taxon>
    </lineage>
</organism>
<reference evidence="2" key="1">
    <citation type="journal article" date="2020" name="mSystems">
        <title>Genome- and Community-Level Interaction Insights into Carbon Utilization and Element Cycling Functions of Hydrothermarchaeota in Hydrothermal Sediment.</title>
        <authorList>
            <person name="Zhou Z."/>
            <person name="Liu Y."/>
            <person name="Xu W."/>
            <person name="Pan J."/>
            <person name="Luo Z.H."/>
            <person name="Li M."/>
        </authorList>
    </citation>
    <scope>NUCLEOTIDE SEQUENCE [LARGE SCALE GENOMIC DNA]</scope>
    <source>
        <strain evidence="2">SpSt-853</strain>
    </source>
</reference>
<feature type="transmembrane region" description="Helical" evidence="1">
    <location>
        <begin position="6"/>
        <end position="24"/>
    </location>
</feature>
<sequence>MENVTPGPLLALAGLILLLLLGIGRQQARRQARFASPRFLRLQQWGRYLAFAFILLGLLLMARAK</sequence>
<accession>A0A7C5AM37</accession>
<evidence type="ECO:0000256" key="1">
    <source>
        <dbReference type="SAM" id="Phobius"/>
    </source>
</evidence>
<feature type="transmembrane region" description="Helical" evidence="1">
    <location>
        <begin position="45"/>
        <end position="64"/>
    </location>
</feature>
<keyword evidence="1" id="KW-0472">Membrane</keyword>
<proteinExistence type="predicted"/>
<dbReference type="EMBL" id="DTKJ01000055">
    <property type="protein sequence ID" value="HGZ12071.1"/>
    <property type="molecule type" value="Genomic_DNA"/>
</dbReference>
<name>A0A7C5AM37_9BACT</name>
<keyword evidence="1" id="KW-1133">Transmembrane helix</keyword>
<evidence type="ECO:0000313" key="2">
    <source>
        <dbReference type="EMBL" id="HGZ12071.1"/>
    </source>
</evidence>